<evidence type="ECO:0000313" key="1">
    <source>
        <dbReference type="EMBL" id="STD83662.1"/>
    </source>
</evidence>
<dbReference type="Pfam" id="PF03837">
    <property type="entry name" value="RecT"/>
    <property type="match status" value="1"/>
</dbReference>
<sequence>MATNEELKNQLAAKETQIVDPTKLGFKALMNTPSMKKKFYDILHEKSDSFMGSLMTLVGGDNYLSQAEPMTIIASALKAATMDLPIDKNLGYAYIVPFNRKEKIGKVWITHNEAQFILGYKGYIQLAQRSGQYKAFNALAVYEGQLVDWNPLTEEFTFDYKAKVSDEVIGYVGFFELLNGFKKTVYWTKQEIESHRIKHSKSKDKQSLTGAWADNYDAMAIKTVLRNMLSKWGILSVEMQSAITSDEKVFRVDENNDLIEETNLSDMEPLPQDLKEAEKVEDDSSAFDEFKETFVTNEQQDSLFDDMNPPLEK</sequence>
<dbReference type="GO" id="GO:0003677">
    <property type="term" value="F:DNA binding"/>
    <property type="evidence" value="ECO:0007669"/>
    <property type="project" value="InterPro"/>
</dbReference>
<accession>A0A376H160</accession>
<proteinExistence type="predicted"/>
<dbReference type="InterPro" id="IPR004590">
    <property type="entry name" value="ssDNA_annealing_RecT"/>
</dbReference>
<dbReference type="RefSeq" id="WP_060815518.1">
    <property type="nucleotide sequence ID" value="NZ_JBHULA010000030.1"/>
</dbReference>
<dbReference type="AlphaFoldDB" id="A0A376H160"/>
<keyword evidence="2" id="KW-1185">Reference proteome</keyword>
<evidence type="ECO:0000313" key="2">
    <source>
        <dbReference type="Proteomes" id="UP000254807"/>
    </source>
</evidence>
<dbReference type="GO" id="GO:0006259">
    <property type="term" value="P:DNA metabolic process"/>
    <property type="evidence" value="ECO:0007669"/>
    <property type="project" value="InterPro"/>
</dbReference>
<protein>
    <submittedName>
        <fullName evidence="1">Recombination and repair protein RecT</fullName>
    </submittedName>
</protein>
<reference evidence="1 2" key="1">
    <citation type="submission" date="2018-06" db="EMBL/GenBank/DDBJ databases">
        <authorList>
            <consortium name="Pathogen Informatics"/>
            <person name="Doyle S."/>
        </authorList>
    </citation>
    <scope>NUCLEOTIDE SEQUENCE [LARGE SCALE GENOMIC DNA]</scope>
    <source>
        <strain evidence="1 2">NCTC12360</strain>
    </source>
</reference>
<name>A0A376H160_ENTGA</name>
<dbReference type="OrthoDB" id="1045432at2"/>
<dbReference type="NCBIfam" id="TIGR00616">
    <property type="entry name" value="rect"/>
    <property type="match status" value="1"/>
</dbReference>
<gene>
    <name evidence="1" type="primary">recT</name>
    <name evidence="1" type="ORF">NCTC12360_02135</name>
</gene>
<organism evidence="1 2">
    <name type="scientific">Enterococcus gallinarum</name>
    <dbReference type="NCBI Taxonomy" id="1353"/>
    <lineage>
        <taxon>Bacteria</taxon>
        <taxon>Bacillati</taxon>
        <taxon>Bacillota</taxon>
        <taxon>Bacilli</taxon>
        <taxon>Lactobacillales</taxon>
        <taxon>Enterococcaceae</taxon>
        <taxon>Enterococcus</taxon>
    </lineage>
</organism>
<dbReference type="InterPro" id="IPR018330">
    <property type="entry name" value="RecT_fam"/>
</dbReference>
<dbReference type="Proteomes" id="UP000254807">
    <property type="component" value="Unassembled WGS sequence"/>
</dbReference>
<dbReference type="EMBL" id="UFYW01000001">
    <property type="protein sequence ID" value="STD83662.1"/>
    <property type="molecule type" value="Genomic_DNA"/>
</dbReference>